<dbReference type="EMBL" id="SBKO01000006">
    <property type="protein sequence ID" value="RXR16314.1"/>
    <property type="molecule type" value="Genomic_DNA"/>
</dbReference>
<dbReference type="AlphaFoldDB" id="A0A4Q1K1N3"/>
<organism evidence="1 2">
    <name type="scientific">Flavobacterium amnicola</name>
    <dbReference type="NCBI Taxonomy" id="2506422"/>
    <lineage>
        <taxon>Bacteria</taxon>
        <taxon>Pseudomonadati</taxon>
        <taxon>Bacteroidota</taxon>
        <taxon>Flavobacteriia</taxon>
        <taxon>Flavobacteriales</taxon>
        <taxon>Flavobacteriaceae</taxon>
        <taxon>Flavobacterium</taxon>
    </lineage>
</organism>
<keyword evidence="2" id="KW-1185">Reference proteome</keyword>
<dbReference type="Proteomes" id="UP000290283">
    <property type="component" value="Unassembled WGS sequence"/>
</dbReference>
<dbReference type="RefSeq" id="WP_129436592.1">
    <property type="nucleotide sequence ID" value="NZ_SBKO01000006.1"/>
</dbReference>
<gene>
    <name evidence="1" type="ORF">EQG63_11880</name>
</gene>
<protein>
    <submittedName>
        <fullName evidence="1">Uncharacterized protein</fullName>
    </submittedName>
</protein>
<sequence>MDFLKFQTNNQALINYLFSHKLLDWESDNDKLNPFDKEVITTKKVRQYNGIIFNFYKNRLDIIFRPHYYFNNNLHNANDIKIIECINIIKEFQKKIGIDLRELKVVNLEFGINIISPIDIEDLINSITYHGKNEFKSNLPFSKISSKPTKKGISNKYKIIKAYAKGKQFPEYCDINTFRFEIKSKEAKFIKTLGIRTAEDLLNINIYSHLSNLLINEFKEVLILDYDIDLSELTRLEQEKIKEYNNPHKWYKINKKNHRNSFNNNKKRYYTLINKVENNLKNKMTKLISEKLEYLKQAAPNQSREA</sequence>
<proteinExistence type="predicted"/>
<accession>A0A4Q1K1N3</accession>
<dbReference type="OrthoDB" id="795069at2"/>
<evidence type="ECO:0000313" key="2">
    <source>
        <dbReference type="Proteomes" id="UP000290283"/>
    </source>
</evidence>
<reference evidence="2" key="1">
    <citation type="submission" date="2019-01" db="EMBL/GenBank/DDBJ databases">
        <title>Cytophagaceae bacterium strain CAR-16.</title>
        <authorList>
            <person name="Chen W.-M."/>
        </authorList>
    </citation>
    <scope>NUCLEOTIDE SEQUENCE [LARGE SCALE GENOMIC DNA]</scope>
    <source>
        <strain evidence="2">LLJ-11</strain>
    </source>
</reference>
<name>A0A4Q1K1N3_9FLAO</name>
<evidence type="ECO:0000313" key="1">
    <source>
        <dbReference type="EMBL" id="RXR16314.1"/>
    </source>
</evidence>
<comment type="caution">
    <text evidence="1">The sequence shown here is derived from an EMBL/GenBank/DDBJ whole genome shotgun (WGS) entry which is preliminary data.</text>
</comment>